<evidence type="ECO:0000256" key="6">
    <source>
        <dbReference type="PROSITE-ProRule" id="PRU00283"/>
    </source>
</evidence>
<dbReference type="PROSITE" id="PS50067">
    <property type="entry name" value="KINESIN_MOTOR_2"/>
    <property type="match status" value="1"/>
</dbReference>
<feature type="binding site" evidence="6">
    <location>
        <begin position="78"/>
        <end position="85"/>
    </location>
    <ligand>
        <name>ATP</name>
        <dbReference type="ChEBI" id="CHEBI:30616"/>
    </ligand>
</feature>
<keyword evidence="3 6" id="KW-0067">ATP-binding</keyword>
<dbReference type="GO" id="GO:0008608">
    <property type="term" value="P:attachment of spindle microtubules to kinetochore"/>
    <property type="evidence" value="ECO:0007669"/>
    <property type="project" value="UniProtKB-ARBA"/>
</dbReference>
<sequence length="1285" mass="146533">MERINVAVRARPLSPEDVKTSPWRISDNSILFANPPTKFEFDRIFREDCRTLDVYESRTKDIVSAAIGGFNGTVFAYGQTNSGKTHTMRGSSVEPGVIPLAVHDLFDMIQQEIGREFLLRMSYMEIYNEEINDLLAPEHRKLQIHESIERGIFVAGLKEEIVTSPKQVLEFMEFGEAHRHIGETNMNLHSSRSHTIFRMIIESRDKVEDEYAENSCDAVRVSVLNLVDLAGSERAAKTGAEGVRLKEGSHINKSLMTLGTVIKKLSEGAESQGGHVPYRDSKLTRILQPALGGNANTAIICNITLAQIHADETKSSLQFASRALRVTNCVHVNEILTDAALLKRQKKEIEELRAKLQGSHSDHLGEEILNLRNTLLQSELERERIALELEEEKKAQAERDKMLLEQAKKIQNLSTMVLCSSRDDVADHRIHRKKEKRRDTWCPGKLPEKMVNKLSLAIPGQASAVKPVRNDRERGPLLPFEELVNDNTSNTNKQWRECNNVGPRDSGLPNPRSLIHVTSRKKAPARKKSLPTESAELTEMREEYENLLIQFEIQRTRSEIEIDYLTRRLVEANRIIDINEKAIESSTTEKANETESSLVIKQLQQKISMLEMERSLSLPNLESPNVLETENNIYANNKQEELLYMELLAAQEEASLTCQQLTLMDEKLSADVQELTCDIQHSKTLVESMVDEHLQSCTALSELIAEVRSFSSIDFIQIKTLLGDYEKVHSCMKSKVDDLEREKLLMFNQSEDLQKRMEESILNGEDSARALTELSERYETEKTEFLSEIVTLQDEISRLSSSALAKEKESMRKDLEKTKAKLKETESKLRNAIQEKTKLEGEKASAEREIKRLHSQKAILDRDMTKREATAGRRRDSVMDRSSNVFDPRKVKGFGATVDQEEYRKLEVLAFEMETAIGSLEEKLAITNDEKQQAVLKSETLMFEVEELSEKLNFSNSELQNLEELVTSLRAQLEEAAHCNENADNSISRLLEEKEEMAMQLTDALLAIEEERAIWSTTEKASIEAIESKSKSYNAEIALLIDAMSKAKNELEVCKKECQVIKEKLTFAEEKVEAEKSSGVENSLEIERLKNDIRSLNDQKRITENALKSKLETLSLDHQNACEKVNKLGKDLYALSKERDELVIKVKEFGQTSVPIDDIQLLHNQLLEITKERDELLTQIEVLQNHKVEQQLLMEKCNEKVKELSNYSLSLSGELKNNIEEAKLRMRLHGAQTKLDSIRVRCKEQSVEKDFMHKRYEEASRNLKKDLALSRSENLNLKKQLVLSS</sequence>
<dbReference type="PRINTS" id="PR00380">
    <property type="entry name" value="KINESINHEAVY"/>
</dbReference>
<feature type="domain" description="Kinesin motor" evidence="9">
    <location>
        <begin position="3"/>
        <end position="326"/>
    </location>
</feature>
<dbReference type="InterPro" id="IPR027640">
    <property type="entry name" value="Kinesin-like_fam"/>
</dbReference>
<dbReference type="InterPro" id="IPR001752">
    <property type="entry name" value="Kinesin_motor_dom"/>
</dbReference>
<dbReference type="GO" id="GO:1901987">
    <property type="term" value="P:regulation of cell cycle phase transition"/>
    <property type="evidence" value="ECO:0007669"/>
    <property type="project" value="UniProtKB-ARBA"/>
</dbReference>
<evidence type="ECO:0000256" key="7">
    <source>
        <dbReference type="SAM" id="Coils"/>
    </source>
</evidence>
<evidence type="ECO:0000256" key="1">
    <source>
        <dbReference type="ARBA" id="ARBA00007310"/>
    </source>
</evidence>
<dbReference type="GO" id="GO:0008017">
    <property type="term" value="F:microtubule binding"/>
    <property type="evidence" value="ECO:0007669"/>
    <property type="project" value="InterPro"/>
</dbReference>
<feature type="coiled-coil region" evidence="7">
    <location>
        <begin position="722"/>
        <end position="863"/>
    </location>
</feature>
<dbReference type="Proteomes" id="UP001408789">
    <property type="component" value="Unassembled WGS sequence"/>
</dbReference>
<keyword evidence="4 7" id="KW-0175">Coiled coil</keyword>
<proteinExistence type="inferred from homology"/>
<dbReference type="GO" id="GO:0140694">
    <property type="term" value="P:membraneless organelle assembly"/>
    <property type="evidence" value="ECO:0007669"/>
    <property type="project" value="UniProtKB-ARBA"/>
</dbReference>
<dbReference type="GO" id="GO:0043515">
    <property type="term" value="F:kinetochore binding"/>
    <property type="evidence" value="ECO:0007669"/>
    <property type="project" value="UniProtKB-ARBA"/>
</dbReference>
<dbReference type="InterPro" id="IPR027417">
    <property type="entry name" value="P-loop_NTPase"/>
</dbReference>
<evidence type="ECO:0000256" key="5">
    <source>
        <dbReference type="ARBA" id="ARBA00023175"/>
    </source>
</evidence>
<dbReference type="EMBL" id="JBCNJP010000014">
    <property type="protein sequence ID" value="KAK9067905.1"/>
    <property type="molecule type" value="Genomic_DNA"/>
</dbReference>
<feature type="coiled-coil region" evidence="7">
    <location>
        <begin position="945"/>
        <end position="1106"/>
    </location>
</feature>
<dbReference type="InterPro" id="IPR036961">
    <property type="entry name" value="Kinesin_motor_dom_sf"/>
</dbReference>
<reference evidence="10 11" key="1">
    <citation type="submission" date="2024-04" db="EMBL/GenBank/DDBJ databases">
        <title>The reference genome of an endangered Asteraceae, Deinandra increscens subsp. villosa, native to the Central Coast of California.</title>
        <authorList>
            <person name="Guilliams M."/>
            <person name="Hasenstab-Lehman K."/>
            <person name="Meyer R."/>
            <person name="Mcevoy S."/>
        </authorList>
    </citation>
    <scope>NUCLEOTIDE SEQUENCE [LARGE SCALE GENOMIC DNA]</scope>
    <source>
        <tissue evidence="10">Leaf</tissue>
    </source>
</reference>
<evidence type="ECO:0000256" key="3">
    <source>
        <dbReference type="ARBA" id="ARBA00022840"/>
    </source>
</evidence>
<dbReference type="PROSITE" id="PS00411">
    <property type="entry name" value="KINESIN_MOTOR_1"/>
    <property type="match status" value="1"/>
</dbReference>
<comment type="caution">
    <text evidence="10">The sequence shown here is derived from an EMBL/GenBank/DDBJ whole genome shotgun (WGS) entry which is preliminary data.</text>
</comment>
<evidence type="ECO:0000256" key="2">
    <source>
        <dbReference type="ARBA" id="ARBA00022741"/>
    </source>
</evidence>
<keyword evidence="11" id="KW-1185">Reference proteome</keyword>
<accession>A0AAP0H2V2</accession>
<feature type="coiled-coil region" evidence="7">
    <location>
        <begin position="1159"/>
        <end position="1186"/>
    </location>
</feature>
<dbReference type="GO" id="GO:0042327">
    <property type="term" value="P:positive regulation of phosphorylation"/>
    <property type="evidence" value="ECO:0007669"/>
    <property type="project" value="UniProtKB-ARBA"/>
</dbReference>
<dbReference type="GO" id="GO:0003777">
    <property type="term" value="F:microtubule motor activity"/>
    <property type="evidence" value="ECO:0007669"/>
    <property type="project" value="InterPro"/>
</dbReference>
<gene>
    <name evidence="10" type="ORF">SSX86_012016</name>
</gene>
<dbReference type="GO" id="GO:0000226">
    <property type="term" value="P:microtubule cytoskeleton organization"/>
    <property type="evidence" value="ECO:0007669"/>
    <property type="project" value="UniProtKB-ARBA"/>
</dbReference>
<dbReference type="SUPFAM" id="SSF52540">
    <property type="entry name" value="P-loop containing nucleoside triphosphate hydrolases"/>
    <property type="match status" value="1"/>
</dbReference>
<dbReference type="GO" id="GO:0000278">
    <property type="term" value="P:mitotic cell cycle"/>
    <property type="evidence" value="ECO:0007669"/>
    <property type="project" value="UniProtKB-ARBA"/>
</dbReference>
<dbReference type="CDD" id="cd01374">
    <property type="entry name" value="KISc_CENP_E"/>
    <property type="match status" value="1"/>
</dbReference>
<dbReference type="GO" id="GO:0033044">
    <property type="term" value="P:regulation of chromosome organization"/>
    <property type="evidence" value="ECO:0007669"/>
    <property type="project" value="UniProtKB-ARBA"/>
</dbReference>
<evidence type="ECO:0000313" key="10">
    <source>
        <dbReference type="EMBL" id="KAK9067905.1"/>
    </source>
</evidence>
<dbReference type="GO" id="GO:0005524">
    <property type="term" value="F:ATP binding"/>
    <property type="evidence" value="ECO:0007669"/>
    <property type="project" value="UniProtKB-UniRule"/>
</dbReference>
<evidence type="ECO:0000256" key="4">
    <source>
        <dbReference type="ARBA" id="ARBA00023054"/>
    </source>
</evidence>
<dbReference type="PANTHER" id="PTHR47968:SF75">
    <property type="entry name" value="CENTROMERE-ASSOCIATED PROTEIN E"/>
    <property type="match status" value="1"/>
</dbReference>
<protein>
    <recommendedName>
        <fullName evidence="9">Kinesin motor domain-containing protein</fullName>
    </recommendedName>
</protein>
<dbReference type="Gene3D" id="3.40.850.10">
    <property type="entry name" value="Kinesin motor domain"/>
    <property type="match status" value="1"/>
</dbReference>
<evidence type="ECO:0000259" key="9">
    <source>
        <dbReference type="PROSITE" id="PS50067"/>
    </source>
</evidence>
<keyword evidence="5 6" id="KW-0505">Motor protein</keyword>
<organism evidence="10 11">
    <name type="scientific">Deinandra increscens subsp. villosa</name>
    <dbReference type="NCBI Taxonomy" id="3103831"/>
    <lineage>
        <taxon>Eukaryota</taxon>
        <taxon>Viridiplantae</taxon>
        <taxon>Streptophyta</taxon>
        <taxon>Embryophyta</taxon>
        <taxon>Tracheophyta</taxon>
        <taxon>Spermatophyta</taxon>
        <taxon>Magnoliopsida</taxon>
        <taxon>eudicotyledons</taxon>
        <taxon>Gunneridae</taxon>
        <taxon>Pentapetalae</taxon>
        <taxon>asterids</taxon>
        <taxon>campanulids</taxon>
        <taxon>Asterales</taxon>
        <taxon>Asteraceae</taxon>
        <taxon>Asteroideae</taxon>
        <taxon>Heliantheae alliance</taxon>
        <taxon>Madieae</taxon>
        <taxon>Madiinae</taxon>
        <taxon>Deinandra</taxon>
    </lineage>
</organism>
<keyword evidence="2 6" id="KW-0547">Nucleotide-binding</keyword>
<dbReference type="SMART" id="SM00129">
    <property type="entry name" value="KISc"/>
    <property type="match status" value="1"/>
</dbReference>
<evidence type="ECO:0000313" key="11">
    <source>
        <dbReference type="Proteomes" id="UP001408789"/>
    </source>
</evidence>
<feature type="coiled-coil region" evidence="7">
    <location>
        <begin position="332"/>
        <end position="407"/>
    </location>
</feature>
<evidence type="ECO:0000256" key="8">
    <source>
        <dbReference type="SAM" id="MobiDB-lite"/>
    </source>
</evidence>
<dbReference type="GO" id="GO:0000779">
    <property type="term" value="C:condensed chromosome, centromeric region"/>
    <property type="evidence" value="ECO:0007669"/>
    <property type="project" value="UniProtKB-ARBA"/>
</dbReference>
<dbReference type="InterPro" id="IPR019821">
    <property type="entry name" value="Kinesin_motor_CS"/>
</dbReference>
<feature type="region of interest" description="Disordered" evidence="8">
    <location>
        <begin position="483"/>
        <end position="512"/>
    </location>
</feature>
<name>A0AAP0H2V2_9ASTR</name>
<dbReference type="Pfam" id="PF00225">
    <property type="entry name" value="Kinesin"/>
    <property type="match status" value="1"/>
</dbReference>
<dbReference type="GO" id="GO:0007018">
    <property type="term" value="P:microtubule-based movement"/>
    <property type="evidence" value="ECO:0007669"/>
    <property type="project" value="InterPro"/>
</dbReference>
<dbReference type="FunFam" id="3.40.850.10:FF:000026">
    <property type="entry name" value="Centromere-associated protein E"/>
    <property type="match status" value="1"/>
</dbReference>
<comment type="similarity">
    <text evidence="1">Belongs to the TRAFAC class myosin-kinesin ATPase superfamily. Kinesin family. KIN-7 subfamily.</text>
</comment>
<dbReference type="PANTHER" id="PTHR47968">
    <property type="entry name" value="CENTROMERE PROTEIN E"/>
    <property type="match status" value="1"/>
</dbReference>